<comment type="caution">
    <text evidence="1">The sequence shown here is derived from an EMBL/GenBank/DDBJ whole genome shotgun (WGS) entry which is preliminary data.</text>
</comment>
<protein>
    <submittedName>
        <fullName evidence="1">DUF2292 domain-containing protein</fullName>
    </submittedName>
</protein>
<dbReference type="InterPro" id="IPR018743">
    <property type="entry name" value="DUF2292"/>
</dbReference>
<dbReference type="Proteomes" id="UP000652567">
    <property type="component" value="Unassembled WGS sequence"/>
</dbReference>
<evidence type="ECO:0000313" key="1">
    <source>
        <dbReference type="EMBL" id="MBE8718889.1"/>
    </source>
</evidence>
<name>A0A928YVC5_9GAMM</name>
<dbReference type="AlphaFoldDB" id="A0A928YVC5"/>
<proteinExistence type="predicted"/>
<dbReference type="RefSeq" id="WP_193911822.1">
    <property type="nucleotide sequence ID" value="NZ_PRDL01000001.1"/>
</dbReference>
<reference evidence="1" key="1">
    <citation type="submission" date="2018-07" db="EMBL/GenBank/DDBJ databases">
        <title>Genome assembly of strain Ka43.</title>
        <authorList>
            <person name="Kukolya J."/>
            <person name="Nagy I."/>
            <person name="Horvath B."/>
            <person name="Toth A."/>
        </authorList>
    </citation>
    <scope>NUCLEOTIDE SEQUENCE</scope>
    <source>
        <strain evidence="1">KB43</strain>
    </source>
</reference>
<keyword evidence="2" id="KW-1185">Reference proteome</keyword>
<accession>A0A928YVC5</accession>
<gene>
    <name evidence="1" type="ORF">C4F51_17075</name>
</gene>
<evidence type="ECO:0000313" key="2">
    <source>
        <dbReference type="Proteomes" id="UP000652567"/>
    </source>
</evidence>
<organism evidence="1 2">
    <name type="scientific">Cellvibrio polysaccharolyticus</name>
    <dbReference type="NCBI Taxonomy" id="2082724"/>
    <lineage>
        <taxon>Bacteria</taxon>
        <taxon>Pseudomonadati</taxon>
        <taxon>Pseudomonadota</taxon>
        <taxon>Gammaproteobacteria</taxon>
        <taxon>Cellvibrionales</taxon>
        <taxon>Cellvibrionaceae</taxon>
        <taxon>Cellvibrio</taxon>
    </lineage>
</organism>
<dbReference type="Pfam" id="PF10055">
    <property type="entry name" value="DUF2292"/>
    <property type="match status" value="1"/>
</dbReference>
<dbReference type="EMBL" id="PRDL01000001">
    <property type="protein sequence ID" value="MBE8718889.1"/>
    <property type="molecule type" value="Genomic_DNA"/>
</dbReference>
<sequence>MTQQEIELTAEQEAVFQEIKHLLTQIRFGSLEVSVHNGQIVQVECREKRRFTKSG</sequence>